<dbReference type="RefSeq" id="WP_013951268.1">
    <property type="nucleotide sequence ID" value="NC_015722.1"/>
</dbReference>
<dbReference type="STRING" id="696127.midi_00775"/>
<gene>
    <name evidence="1" type="ordered locus">midi_00775</name>
</gene>
<evidence type="ECO:0000313" key="2">
    <source>
        <dbReference type="Proteomes" id="UP000006639"/>
    </source>
</evidence>
<reference evidence="1 2" key="1">
    <citation type="journal article" date="2011" name="Mol. Biol. Evol.">
        <title>Phylogenomic evidence for the presence of a flagellum and cbb3 oxidase in the free-living mitochondrial ancestor.</title>
        <authorList>
            <person name="Sassera D."/>
            <person name="Lo N."/>
            <person name="Epis S."/>
            <person name="D'Auria G."/>
            <person name="Montagna M."/>
            <person name="Comandatore F."/>
            <person name="Horner D."/>
            <person name="Pereto J."/>
            <person name="Luciano A.M."/>
            <person name="Franciosi F."/>
            <person name="Ferri E."/>
            <person name="Crotti E."/>
            <person name="Bazzocchi C."/>
            <person name="Daffonchio D."/>
            <person name="Sacchi L."/>
            <person name="Moya A."/>
            <person name="Latorre A."/>
            <person name="Bandi C."/>
        </authorList>
    </citation>
    <scope>NUCLEOTIDE SEQUENCE [LARGE SCALE GENOMIC DNA]</scope>
    <source>
        <strain evidence="1 2">IricVA</strain>
    </source>
</reference>
<accession>F7XWL6</accession>
<protein>
    <submittedName>
        <fullName evidence="1">Uncharacterized protein</fullName>
    </submittedName>
</protein>
<dbReference type="HOGENOM" id="CLU_2437560_0_0_5"/>
<proteinExistence type="predicted"/>
<organism evidence="1 2">
    <name type="scientific">Midichloria mitochondrii (strain IricVA)</name>
    <dbReference type="NCBI Taxonomy" id="696127"/>
    <lineage>
        <taxon>Bacteria</taxon>
        <taxon>Pseudomonadati</taxon>
        <taxon>Pseudomonadota</taxon>
        <taxon>Alphaproteobacteria</taxon>
        <taxon>Rickettsiales</taxon>
        <taxon>Candidatus Midichloriaceae</taxon>
        <taxon>Candidatus Midichloria</taxon>
    </lineage>
</organism>
<dbReference type="EMBL" id="CP002130">
    <property type="protein sequence ID" value="AEI89065.1"/>
    <property type="molecule type" value="Genomic_DNA"/>
</dbReference>
<dbReference type="AlphaFoldDB" id="F7XWL6"/>
<keyword evidence="2" id="KW-1185">Reference proteome</keyword>
<dbReference type="Proteomes" id="UP000006639">
    <property type="component" value="Chromosome"/>
</dbReference>
<name>F7XWL6_MIDMI</name>
<evidence type="ECO:0000313" key="1">
    <source>
        <dbReference type="EMBL" id="AEI89065.1"/>
    </source>
</evidence>
<dbReference type="KEGG" id="mmn:midi_00775"/>
<sequence length="90" mass="10310">MYSTEVVLNLLKKINYQGKNLINDDSLLDLLVQEEKIIIVLDADEFDAAAYEDIKSLIVKHLLASLKINADSLKIIFSKEKKLKKEEYPT</sequence>